<feature type="domain" description="C2H2-type" evidence="6">
    <location>
        <begin position="82"/>
        <end position="104"/>
    </location>
</feature>
<feature type="compositionally biased region" description="Basic and acidic residues" evidence="5">
    <location>
        <begin position="388"/>
        <end position="409"/>
    </location>
</feature>
<dbReference type="FunFam" id="1.10.10.2030:FF:000001">
    <property type="entry name" value="DNA/RNA-binding protein KIN17, putative"/>
    <property type="match status" value="1"/>
</dbReference>
<sequence length="422" mass="47248">MFCVSMRPRSNSTSSDDLPVYNTPSHSCAFANTFSVSGFADLYYLPVFPYTAATMPRAEVGSTKHIANQMKSKGLQRLRWYCQACQRQMRDENGFKCHVATESHVRQMQIIGEDPRKAINDFSNQFQRDFLQLLRTGHGEKKVNVNHFYQEYIHNKEHIHMNATKWPSLTEFAKHLGRQGLCRVDEDDKNDGRTGASGLTISWIDNSPDALRRQEALRKREMQDRGDEEREQRMIQEQIRRAKREIVDEASGDEGEPDEEVHAEGGGIKRKDGEKIVLSFGAKKSSTETTQPPTPPQSDKDESSSEQEKSKVDSTAATPGPSGSDPTAAKSPDRSEAKVKSAQPKAPISMSFGAASSKPKNVFAAASKKNPLASSKKSLTSSSSRPMSEAERIMKEEIERKRQRDEKGFKPGANAFKKQRVS</sequence>
<dbReference type="PROSITE" id="PS00028">
    <property type="entry name" value="ZINC_FINGER_C2H2_1"/>
    <property type="match status" value="1"/>
</dbReference>
<dbReference type="PANTHER" id="PTHR12805:SF0">
    <property type="entry name" value="DNA_RNA-BINDING PROTEIN KIN17"/>
    <property type="match status" value="1"/>
</dbReference>
<dbReference type="Proteomes" id="UP000053599">
    <property type="component" value="Unassembled WGS sequence"/>
</dbReference>
<comment type="similarity">
    <text evidence="1">Belongs to the KIN17 family.</text>
</comment>
<evidence type="ECO:0000256" key="3">
    <source>
        <dbReference type="ARBA" id="ARBA00022771"/>
    </source>
</evidence>
<name>A0A0D1Y9R1_9EURO</name>
<dbReference type="InterPro" id="IPR038254">
    <property type="entry name" value="KIN17_WH-like_sf"/>
</dbReference>
<reference evidence="7 8" key="1">
    <citation type="submission" date="2015-01" db="EMBL/GenBank/DDBJ databases">
        <title>The Genome Sequence of Exophiala sideris CBS121828.</title>
        <authorList>
            <consortium name="The Broad Institute Genomics Platform"/>
            <person name="Cuomo C."/>
            <person name="de Hoog S."/>
            <person name="Gorbushina A."/>
            <person name="Stielow B."/>
            <person name="Teixiera M."/>
            <person name="Abouelleil A."/>
            <person name="Chapman S.B."/>
            <person name="Priest M."/>
            <person name="Young S.K."/>
            <person name="Wortman J."/>
            <person name="Nusbaum C."/>
            <person name="Birren B."/>
        </authorList>
    </citation>
    <scope>NUCLEOTIDE SEQUENCE [LARGE SCALE GENOMIC DNA]</scope>
    <source>
        <strain evidence="7 8">CBS 121828</strain>
    </source>
</reference>
<dbReference type="STRING" id="1016849.A0A0D1Y9R1"/>
<evidence type="ECO:0000256" key="5">
    <source>
        <dbReference type="SAM" id="MobiDB-lite"/>
    </source>
</evidence>
<dbReference type="Pfam" id="PF25095">
    <property type="entry name" value="C2H2-zf_KIN17"/>
    <property type="match status" value="1"/>
</dbReference>
<evidence type="ECO:0000256" key="2">
    <source>
        <dbReference type="ARBA" id="ARBA00022723"/>
    </source>
</evidence>
<dbReference type="InterPro" id="IPR056767">
    <property type="entry name" value="C2H2-Znf_KIN17"/>
</dbReference>
<feature type="compositionally biased region" description="Basic and acidic residues" evidence="5">
    <location>
        <begin position="298"/>
        <end position="312"/>
    </location>
</feature>
<proteinExistence type="inferred from homology"/>
<dbReference type="InterPro" id="IPR036236">
    <property type="entry name" value="Znf_C2H2_sf"/>
</dbReference>
<dbReference type="InterPro" id="IPR013087">
    <property type="entry name" value="Znf_C2H2_type"/>
</dbReference>
<feature type="region of interest" description="Disordered" evidence="5">
    <location>
        <begin position="239"/>
        <end position="422"/>
    </location>
</feature>
<dbReference type="GO" id="GO:0006974">
    <property type="term" value="P:DNA damage response"/>
    <property type="evidence" value="ECO:0007669"/>
    <property type="project" value="TreeGrafter"/>
</dbReference>
<evidence type="ECO:0000259" key="6">
    <source>
        <dbReference type="PROSITE" id="PS00028"/>
    </source>
</evidence>
<accession>A0A0D1Y9R1</accession>
<feature type="compositionally biased region" description="Basic and acidic residues" evidence="5">
    <location>
        <begin position="260"/>
        <end position="275"/>
    </location>
</feature>
<dbReference type="SUPFAM" id="SSF57667">
    <property type="entry name" value="beta-beta-alpha zinc fingers"/>
    <property type="match status" value="1"/>
</dbReference>
<dbReference type="GO" id="GO:0003690">
    <property type="term" value="F:double-stranded DNA binding"/>
    <property type="evidence" value="ECO:0007669"/>
    <property type="project" value="TreeGrafter"/>
</dbReference>
<feature type="compositionally biased region" description="Low complexity" evidence="5">
    <location>
        <begin position="374"/>
        <end position="384"/>
    </location>
</feature>
<feature type="compositionally biased region" description="Acidic residues" evidence="5">
    <location>
        <begin position="248"/>
        <end position="259"/>
    </location>
</feature>
<evidence type="ECO:0000256" key="4">
    <source>
        <dbReference type="ARBA" id="ARBA00022833"/>
    </source>
</evidence>
<dbReference type="InterPro" id="IPR019447">
    <property type="entry name" value="DNA/RNA-bd_Kin17_WH-like_dom"/>
</dbReference>
<dbReference type="GO" id="GO:0005634">
    <property type="term" value="C:nucleus"/>
    <property type="evidence" value="ECO:0007669"/>
    <property type="project" value="TreeGrafter"/>
</dbReference>
<evidence type="ECO:0000313" key="8">
    <source>
        <dbReference type="Proteomes" id="UP000053599"/>
    </source>
</evidence>
<dbReference type="Pfam" id="PF10357">
    <property type="entry name" value="WH_KIN17"/>
    <property type="match status" value="1"/>
</dbReference>
<evidence type="ECO:0000256" key="1">
    <source>
        <dbReference type="ARBA" id="ARBA00008517"/>
    </source>
</evidence>
<dbReference type="SMART" id="SM01253">
    <property type="entry name" value="Kin17_mid"/>
    <property type="match status" value="1"/>
</dbReference>
<dbReference type="GO" id="GO:0008270">
    <property type="term" value="F:zinc ion binding"/>
    <property type="evidence" value="ECO:0007669"/>
    <property type="project" value="UniProtKB-KW"/>
</dbReference>
<protein>
    <recommendedName>
        <fullName evidence="6">C2H2-type domain-containing protein</fullName>
    </recommendedName>
</protein>
<dbReference type="InterPro" id="IPR037321">
    <property type="entry name" value="KIN17-like"/>
</dbReference>
<dbReference type="PANTHER" id="PTHR12805">
    <property type="entry name" value="KIN17 KIN, ANTIGENIC DETERMINANT OF RECA PROTEIN HOMOLOG"/>
    <property type="match status" value="1"/>
</dbReference>
<gene>
    <name evidence="7" type="ORF">PV11_09284</name>
</gene>
<dbReference type="AlphaFoldDB" id="A0A0D1Y9R1"/>
<dbReference type="EMBL" id="KN846954">
    <property type="protein sequence ID" value="KIV77494.1"/>
    <property type="molecule type" value="Genomic_DNA"/>
</dbReference>
<evidence type="ECO:0000313" key="7">
    <source>
        <dbReference type="EMBL" id="KIV77494.1"/>
    </source>
</evidence>
<dbReference type="OrthoDB" id="10266249at2759"/>
<keyword evidence="2" id="KW-0479">Metal-binding</keyword>
<organism evidence="7 8">
    <name type="scientific">Exophiala sideris</name>
    <dbReference type="NCBI Taxonomy" id="1016849"/>
    <lineage>
        <taxon>Eukaryota</taxon>
        <taxon>Fungi</taxon>
        <taxon>Dikarya</taxon>
        <taxon>Ascomycota</taxon>
        <taxon>Pezizomycotina</taxon>
        <taxon>Eurotiomycetes</taxon>
        <taxon>Chaetothyriomycetidae</taxon>
        <taxon>Chaetothyriales</taxon>
        <taxon>Herpotrichiellaceae</taxon>
        <taxon>Exophiala</taxon>
    </lineage>
</organism>
<dbReference type="GO" id="GO:0006260">
    <property type="term" value="P:DNA replication"/>
    <property type="evidence" value="ECO:0007669"/>
    <property type="project" value="TreeGrafter"/>
</dbReference>
<keyword evidence="4" id="KW-0862">Zinc</keyword>
<keyword evidence="3" id="KW-0863">Zinc-finger</keyword>
<dbReference type="Gene3D" id="1.10.10.2030">
    <property type="entry name" value="DNA/RNA-binding protein Kin17, conserved domain"/>
    <property type="match status" value="1"/>
</dbReference>
<dbReference type="HOGENOM" id="CLU_030065_0_1_1"/>